<dbReference type="RefSeq" id="WP_126579590.1">
    <property type="nucleotide sequence ID" value="NZ_BIFR01000001.1"/>
</dbReference>
<feature type="transmembrane region" description="Helical" evidence="3">
    <location>
        <begin position="332"/>
        <end position="353"/>
    </location>
</feature>
<accession>A0A401ZYH5</accession>
<feature type="transmembrane region" description="Helical" evidence="3">
    <location>
        <begin position="211"/>
        <end position="232"/>
    </location>
</feature>
<feature type="transmembrane region" description="Helical" evidence="3">
    <location>
        <begin position="30"/>
        <end position="48"/>
    </location>
</feature>
<comment type="caution">
    <text evidence="4">The sequence shown here is derived from an EMBL/GenBank/DDBJ whole genome shotgun (WGS) entry which is preliminary data.</text>
</comment>
<keyword evidence="3" id="KW-1133">Transmembrane helix</keyword>
<keyword evidence="3" id="KW-0472">Membrane</keyword>
<feature type="transmembrane region" description="Helical" evidence="3">
    <location>
        <begin position="359"/>
        <end position="379"/>
    </location>
</feature>
<sequence length="659" mass="73475">MLDWCVPTGSLLTKQTTEAWWQRMRPPFMAGYLVVTLLLICISGLGHLRLLSEVGSLFGGFTWVLDPDTNGEIVIISTPPQLPPFALSAQSLTNTTHIVAVNRIPGREGIQRAYAHGKPQELITYTATSDNGRSMIIIRPAVIFTADMWWQTYGLTFLAGLSWLVVGAFLLMTSTEWSGAVEGITLLPPAMLLLLYSHWGNIQQANTPDLVIQLLWIPAFALLGSTFIHLSLTYRPEALGQVRTPHIALDGLPYLPLIALFLYEWLSLLLLGHVPMRPNIIISLGYGALGGLISLTIGARSLLRILFHNSPWRRSTAVHPIPDHIRHRLGDLLTLWIGGVGLGFCLGVLPILLTGQTLLPLPIFYILATVYPLILLYAIRSLRLMEQLHLTLEQREQALLEQQRTAEELLNTNKELSQATSLLLHADTHLRSLLSQRIHDQPKQQALRIRSLLGYWQHKLALEAERDPSKQTTMTPIIKALGTIRHISEELEGDLRGLQLLVEDVYQRRSMGLKFHLDKLIQEDLPALHPESPLKIQTDLWSLDVLSPDLEQSVEGMQIAEAISYTITQSLLNIYNHAGCDFATVSTSYAHNVLEVEIRDTGKGFSPEAVSPEKTTLFKAQLKAREAGGELIISSHPRPEPEHGTTVTLRIPLPPHVQK</sequence>
<organism evidence="4 5">
    <name type="scientific">Tengunoibacter tsumagoiensis</name>
    <dbReference type="NCBI Taxonomy" id="2014871"/>
    <lineage>
        <taxon>Bacteria</taxon>
        <taxon>Bacillati</taxon>
        <taxon>Chloroflexota</taxon>
        <taxon>Ktedonobacteria</taxon>
        <taxon>Ktedonobacterales</taxon>
        <taxon>Dictyobacteraceae</taxon>
        <taxon>Tengunoibacter</taxon>
    </lineage>
</organism>
<evidence type="ECO:0000256" key="1">
    <source>
        <dbReference type="SAM" id="Coils"/>
    </source>
</evidence>
<evidence type="ECO:0000313" key="5">
    <source>
        <dbReference type="Proteomes" id="UP000287352"/>
    </source>
</evidence>
<name>A0A401ZYH5_9CHLR</name>
<dbReference type="AlphaFoldDB" id="A0A401ZYH5"/>
<feature type="coiled-coil region" evidence="1">
    <location>
        <begin position="392"/>
        <end position="419"/>
    </location>
</feature>
<gene>
    <name evidence="4" type="ORF">KTT_17770</name>
</gene>
<dbReference type="SUPFAM" id="SSF55874">
    <property type="entry name" value="ATPase domain of HSP90 chaperone/DNA topoisomerase II/histidine kinase"/>
    <property type="match status" value="1"/>
</dbReference>
<keyword evidence="3" id="KW-0812">Transmembrane</keyword>
<evidence type="ECO:0000256" key="2">
    <source>
        <dbReference type="SAM" id="MobiDB-lite"/>
    </source>
</evidence>
<dbReference type="InterPro" id="IPR036890">
    <property type="entry name" value="HATPase_C_sf"/>
</dbReference>
<feature type="transmembrane region" description="Helical" evidence="3">
    <location>
        <begin position="280"/>
        <end position="303"/>
    </location>
</feature>
<protein>
    <recommendedName>
        <fullName evidence="6">Histidine kinase/HSP90-like ATPase domain-containing protein</fullName>
    </recommendedName>
</protein>
<evidence type="ECO:0000256" key="3">
    <source>
        <dbReference type="SAM" id="Phobius"/>
    </source>
</evidence>
<feature type="region of interest" description="Disordered" evidence="2">
    <location>
        <begin position="633"/>
        <end position="659"/>
    </location>
</feature>
<dbReference type="Proteomes" id="UP000287352">
    <property type="component" value="Unassembled WGS sequence"/>
</dbReference>
<dbReference type="EMBL" id="BIFR01000001">
    <property type="protein sequence ID" value="GCE11918.1"/>
    <property type="molecule type" value="Genomic_DNA"/>
</dbReference>
<feature type="transmembrane region" description="Helical" evidence="3">
    <location>
        <begin position="179"/>
        <end position="199"/>
    </location>
</feature>
<evidence type="ECO:0008006" key="6">
    <source>
        <dbReference type="Google" id="ProtNLM"/>
    </source>
</evidence>
<evidence type="ECO:0000313" key="4">
    <source>
        <dbReference type="EMBL" id="GCE11918.1"/>
    </source>
</evidence>
<proteinExistence type="predicted"/>
<feature type="transmembrane region" description="Helical" evidence="3">
    <location>
        <begin position="153"/>
        <end position="172"/>
    </location>
</feature>
<dbReference type="OrthoDB" id="137599at2"/>
<dbReference type="Gene3D" id="3.30.565.10">
    <property type="entry name" value="Histidine kinase-like ATPase, C-terminal domain"/>
    <property type="match status" value="1"/>
</dbReference>
<feature type="transmembrane region" description="Helical" evidence="3">
    <location>
        <begin position="252"/>
        <end position="274"/>
    </location>
</feature>
<keyword evidence="5" id="KW-1185">Reference proteome</keyword>
<keyword evidence="1" id="KW-0175">Coiled coil</keyword>
<reference evidence="5" key="1">
    <citation type="submission" date="2018-12" db="EMBL/GenBank/DDBJ databases">
        <title>Tengunoibacter tsumagoiensis gen. nov., sp. nov., Dictyobacter kobayashii sp. nov., D. alpinus sp. nov., and D. joshuensis sp. nov. and description of Dictyobacteraceae fam. nov. within the order Ktedonobacterales isolated from Tengu-no-mugimeshi.</title>
        <authorList>
            <person name="Wang C.M."/>
            <person name="Zheng Y."/>
            <person name="Sakai Y."/>
            <person name="Toyoda A."/>
            <person name="Minakuchi Y."/>
            <person name="Abe K."/>
            <person name="Yokota A."/>
            <person name="Yabe S."/>
        </authorList>
    </citation>
    <scope>NUCLEOTIDE SEQUENCE [LARGE SCALE GENOMIC DNA]</scope>
    <source>
        <strain evidence="5">Uno3</strain>
    </source>
</reference>